<dbReference type="AlphaFoldDB" id="A0A1H1Q204"/>
<dbReference type="EMBL" id="LT629749">
    <property type="protein sequence ID" value="SDS16989.1"/>
    <property type="molecule type" value="Genomic_DNA"/>
</dbReference>
<proteinExistence type="predicted"/>
<dbReference type="InterPro" id="IPR006311">
    <property type="entry name" value="TAT_signal"/>
</dbReference>
<keyword evidence="3" id="KW-1185">Reference proteome</keyword>
<feature type="compositionally biased region" description="Low complexity" evidence="1">
    <location>
        <begin position="31"/>
        <end position="41"/>
    </location>
</feature>
<dbReference type="STRING" id="546871.SAMN04488543_1210"/>
<evidence type="ECO:0000313" key="2">
    <source>
        <dbReference type="EMBL" id="SDS16989.1"/>
    </source>
</evidence>
<feature type="region of interest" description="Disordered" evidence="1">
    <location>
        <begin position="31"/>
        <end position="59"/>
    </location>
</feature>
<name>A0A1H1Q204_9ACTN</name>
<reference evidence="2 3" key="1">
    <citation type="submission" date="2016-10" db="EMBL/GenBank/DDBJ databases">
        <authorList>
            <person name="de Groot N.N."/>
        </authorList>
    </citation>
    <scope>NUCLEOTIDE SEQUENCE [LARGE SCALE GENOMIC DNA]</scope>
    <source>
        <strain evidence="2 3">DSM 21741</strain>
    </source>
</reference>
<accession>A0A1H1Q204</accession>
<protein>
    <submittedName>
        <fullName evidence="2">Uncharacterized protein</fullName>
    </submittedName>
</protein>
<evidence type="ECO:0000313" key="3">
    <source>
        <dbReference type="Proteomes" id="UP000199092"/>
    </source>
</evidence>
<gene>
    <name evidence="2" type="ORF">SAMN04488543_1210</name>
</gene>
<evidence type="ECO:0000256" key="1">
    <source>
        <dbReference type="SAM" id="MobiDB-lite"/>
    </source>
</evidence>
<sequence length="98" mass="10133">MSISRRALIGVALGVGGAAVVGAVAFAGPPARPAAAPGRGATYQPGPGDPRLRGPGDMIMEHLPGRWQTHLLPFAGHRPSRARVVADLRAARAQRLVE</sequence>
<feature type="compositionally biased region" description="Basic and acidic residues" evidence="1">
    <location>
        <begin position="50"/>
        <end position="59"/>
    </location>
</feature>
<dbReference type="RefSeq" id="WP_157720315.1">
    <property type="nucleotide sequence ID" value="NZ_LT629749.1"/>
</dbReference>
<dbReference type="PROSITE" id="PS51318">
    <property type="entry name" value="TAT"/>
    <property type="match status" value="1"/>
</dbReference>
<organism evidence="2 3">
    <name type="scientific">Friedmanniella luteola</name>
    <dbReference type="NCBI Taxonomy" id="546871"/>
    <lineage>
        <taxon>Bacteria</taxon>
        <taxon>Bacillati</taxon>
        <taxon>Actinomycetota</taxon>
        <taxon>Actinomycetes</taxon>
        <taxon>Propionibacteriales</taxon>
        <taxon>Nocardioidaceae</taxon>
        <taxon>Friedmanniella</taxon>
    </lineage>
</organism>
<dbReference type="Proteomes" id="UP000199092">
    <property type="component" value="Chromosome I"/>
</dbReference>